<gene>
    <name evidence="2" type="ORF">SAMN05421659_1215</name>
</gene>
<evidence type="ECO:0000313" key="3">
    <source>
        <dbReference type="Proteomes" id="UP000199701"/>
    </source>
</evidence>
<organism evidence="2 3">
    <name type="scientific">[Clostridium] fimetarium</name>
    <dbReference type="NCBI Taxonomy" id="99656"/>
    <lineage>
        <taxon>Bacteria</taxon>
        <taxon>Bacillati</taxon>
        <taxon>Bacillota</taxon>
        <taxon>Clostridia</taxon>
        <taxon>Lachnospirales</taxon>
        <taxon>Lachnospiraceae</taxon>
    </lineage>
</organism>
<feature type="transmembrane region" description="Helical" evidence="1">
    <location>
        <begin position="9"/>
        <end position="27"/>
    </location>
</feature>
<evidence type="ECO:0000256" key="1">
    <source>
        <dbReference type="SAM" id="Phobius"/>
    </source>
</evidence>
<accession>A0A1I0RQ78</accession>
<dbReference type="RefSeq" id="WP_092457342.1">
    <property type="nucleotide sequence ID" value="NZ_FOJI01000021.1"/>
</dbReference>
<dbReference type="AlphaFoldDB" id="A0A1I0RQ78"/>
<keyword evidence="1" id="KW-0812">Transmembrane</keyword>
<name>A0A1I0RQ78_9FIRM</name>
<evidence type="ECO:0000313" key="2">
    <source>
        <dbReference type="EMBL" id="SEW43456.1"/>
    </source>
</evidence>
<sequence length="312" mass="35244">MKLKSRKNIIFISMLSVLIVLVSGYFIHRFVVVLLADKTWIIDFGYEDNEIHELTFYSMGNRSCPEIPIQVDNNIFKLIFDTGCGTGVQFTDVVEGKIDYTLLDKTEALNRDGSHRGWNKGIAIGEMKVFGEQFNNITTSIADLSMSSASKFNGLIGLSYFDSKVITLDYAGHRIGISSNPIDYTKLEDDKYVVLPLFKTTSEGQQDLLFFEAEYNNQPTIVYLDTGKNYSYLYNPDCSSSIGDKPTKHLDIPLKVGGLELTLKDITEANDIAQAKGLPYSTMIELNSDQIWKCKLLVTIDLIEQKIIFRKF</sequence>
<protein>
    <recommendedName>
        <fullName evidence="4">Aspartyl protease</fullName>
    </recommendedName>
</protein>
<keyword evidence="1" id="KW-0472">Membrane</keyword>
<keyword evidence="3" id="KW-1185">Reference proteome</keyword>
<dbReference type="OrthoDB" id="1958833at2"/>
<dbReference type="EMBL" id="FOJI01000021">
    <property type="protein sequence ID" value="SEW43456.1"/>
    <property type="molecule type" value="Genomic_DNA"/>
</dbReference>
<dbReference type="Proteomes" id="UP000199701">
    <property type="component" value="Unassembled WGS sequence"/>
</dbReference>
<proteinExistence type="predicted"/>
<reference evidence="2 3" key="1">
    <citation type="submission" date="2016-10" db="EMBL/GenBank/DDBJ databases">
        <authorList>
            <person name="de Groot N.N."/>
        </authorList>
    </citation>
    <scope>NUCLEOTIDE SEQUENCE [LARGE SCALE GENOMIC DNA]</scope>
    <source>
        <strain evidence="2 3">DSM 9179</strain>
    </source>
</reference>
<keyword evidence="1" id="KW-1133">Transmembrane helix</keyword>
<evidence type="ECO:0008006" key="4">
    <source>
        <dbReference type="Google" id="ProtNLM"/>
    </source>
</evidence>